<evidence type="ECO:0000313" key="10">
    <source>
        <dbReference type="EMBL" id="GAA1768742.1"/>
    </source>
</evidence>
<dbReference type="Pfam" id="PF12161">
    <property type="entry name" value="HsdM_N"/>
    <property type="match status" value="1"/>
</dbReference>
<protein>
    <recommendedName>
        <fullName evidence="2">site-specific DNA-methyltransferase (adenine-specific)</fullName>
        <ecNumber evidence="2">2.1.1.72</ecNumber>
    </recommendedName>
</protein>
<dbReference type="EC" id="2.1.1.72" evidence="2"/>
<evidence type="ECO:0000256" key="6">
    <source>
        <dbReference type="ARBA" id="ARBA00022747"/>
    </source>
</evidence>
<accession>A0ABN2KYS4</accession>
<dbReference type="Pfam" id="PF02384">
    <property type="entry name" value="N6_Mtase"/>
    <property type="match status" value="1"/>
</dbReference>
<keyword evidence="4" id="KW-0808">Transferase</keyword>
<dbReference type="EMBL" id="BAAANH010000007">
    <property type="protein sequence ID" value="GAA1768742.1"/>
    <property type="molecule type" value="Genomic_DNA"/>
</dbReference>
<keyword evidence="3 10" id="KW-0489">Methyltransferase</keyword>
<reference evidence="10 11" key="1">
    <citation type="journal article" date="2019" name="Int. J. Syst. Evol. Microbiol.">
        <title>The Global Catalogue of Microorganisms (GCM) 10K type strain sequencing project: providing services to taxonomists for standard genome sequencing and annotation.</title>
        <authorList>
            <consortium name="The Broad Institute Genomics Platform"/>
            <consortium name="The Broad Institute Genome Sequencing Center for Infectious Disease"/>
            <person name="Wu L."/>
            <person name="Ma J."/>
        </authorList>
    </citation>
    <scope>NUCLEOTIDE SEQUENCE [LARGE SCALE GENOMIC DNA]</scope>
    <source>
        <strain evidence="10 11">JCM 14319</strain>
    </source>
</reference>
<evidence type="ECO:0000259" key="8">
    <source>
        <dbReference type="Pfam" id="PF02384"/>
    </source>
</evidence>
<evidence type="ECO:0000256" key="3">
    <source>
        <dbReference type="ARBA" id="ARBA00022603"/>
    </source>
</evidence>
<dbReference type="Proteomes" id="UP001500506">
    <property type="component" value="Unassembled WGS sequence"/>
</dbReference>
<organism evidence="10 11">
    <name type="scientific">Agromyces humatus</name>
    <dbReference type="NCBI Taxonomy" id="279573"/>
    <lineage>
        <taxon>Bacteria</taxon>
        <taxon>Bacillati</taxon>
        <taxon>Actinomycetota</taxon>
        <taxon>Actinomycetes</taxon>
        <taxon>Micrococcales</taxon>
        <taxon>Microbacteriaceae</taxon>
        <taxon>Agromyces</taxon>
    </lineage>
</organism>
<evidence type="ECO:0000256" key="1">
    <source>
        <dbReference type="ARBA" id="ARBA00006594"/>
    </source>
</evidence>
<evidence type="ECO:0000256" key="5">
    <source>
        <dbReference type="ARBA" id="ARBA00022691"/>
    </source>
</evidence>
<dbReference type="InterPro" id="IPR038333">
    <property type="entry name" value="T1MK-like_N_sf"/>
</dbReference>
<evidence type="ECO:0000259" key="9">
    <source>
        <dbReference type="Pfam" id="PF12161"/>
    </source>
</evidence>
<dbReference type="CDD" id="cd02440">
    <property type="entry name" value="AdoMet_MTases"/>
    <property type="match status" value="1"/>
</dbReference>
<feature type="domain" description="N6 adenine-specific DNA methyltransferase N-terminal" evidence="9">
    <location>
        <begin position="18"/>
        <end position="164"/>
    </location>
</feature>
<dbReference type="InterPro" id="IPR022749">
    <property type="entry name" value="D12N6_MeTrfase_N"/>
</dbReference>
<comment type="similarity">
    <text evidence="1">Belongs to the N(4)/N(6)-methyltransferase family.</text>
</comment>
<dbReference type="PRINTS" id="PR00507">
    <property type="entry name" value="N12N6MTFRASE"/>
</dbReference>
<dbReference type="GO" id="GO:0008168">
    <property type="term" value="F:methyltransferase activity"/>
    <property type="evidence" value="ECO:0007669"/>
    <property type="project" value="UniProtKB-KW"/>
</dbReference>
<keyword evidence="6" id="KW-0680">Restriction system</keyword>
<dbReference type="GO" id="GO:0032259">
    <property type="term" value="P:methylation"/>
    <property type="evidence" value="ECO:0007669"/>
    <property type="project" value="UniProtKB-KW"/>
</dbReference>
<gene>
    <name evidence="10" type="ORF">GCM10009747_32170</name>
</gene>
<dbReference type="InterPro" id="IPR029063">
    <property type="entry name" value="SAM-dependent_MTases_sf"/>
</dbReference>
<evidence type="ECO:0000256" key="2">
    <source>
        <dbReference type="ARBA" id="ARBA00011900"/>
    </source>
</evidence>
<dbReference type="InterPro" id="IPR003356">
    <property type="entry name" value="DNA_methylase_A-5"/>
</dbReference>
<dbReference type="PANTHER" id="PTHR42998">
    <property type="entry name" value="TYPE I RESTRICTION ENZYME HINDVIIP M PROTEIN-RELATED"/>
    <property type="match status" value="1"/>
</dbReference>
<evidence type="ECO:0000313" key="11">
    <source>
        <dbReference type="Proteomes" id="UP001500506"/>
    </source>
</evidence>
<evidence type="ECO:0000256" key="7">
    <source>
        <dbReference type="ARBA" id="ARBA00047942"/>
    </source>
</evidence>
<dbReference type="SUPFAM" id="SSF53335">
    <property type="entry name" value="S-adenosyl-L-methionine-dependent methyltransferases"/>
    <property type="match status" value="1"/>
</dbReference>
<dbReference type="Gene3D" id="1.20.1260.30">
    <property type="match status" value="1"/>
</dbReference>
<feature type="domain" description="DNA methylase adenine-specific" evidence="8">
    <location>
        <begin position="177"/>
        <end position="524"/>
    </location>
</feature>
<dbReference type="InterPro" id="IPR052916">
    <property type="entry name" value="Type-I_RE_MTase_Subunit"/>
</dbReference>
<name>A0ABN2KYS4_9MICO</name>
<comment type="catalytic activity">
    <reaction evidence="7">
        <text>a 2'-deoxyadenosine in DNA + S-adenosyl-L-methionine = an N(6)-methyl-2'-deoxyadenosine in DNA + S-adenosyl-L-homocysteine + H(+)</text>
        <dbReference type="Rhea" id="RHEA:15197"/>
        <dbReference type="Rhea" id="RHEA-COMP:12418"/>
        <dbReference type="Rhea" id="RHEA-COMP:12419"/>
        <dbReference type="ChEBI" id="CHEBI:15378"/>
        <dbReference type="ChEBI" id="CHEBI:57856"/>
        <dbReference type="ChEBI" id="CHEBI:59789"/>
        <dbReference type="ChEBI" id="CHEBI:90615"/>
        <dbReference type="ChEBI" id="CHEBI:90616"/>
        <dbReference type="EC" id="2.1.1.72"/>
    </reaction>
</comment>
<comment type="caution">
    <text evidence="10">The sequence shown here is derived from an EMBL/GenBank/DDBJ whole genome shotgun (WGS) entry which is preliminary data.</text>
</comment>
<evidence type="ECO:0000256" key="4">
    <source>
        <dbReference type="ARBA" id="ARBA00022679"/>
    </source>
</evidence>
<dbReference type="Gene3D" id="3.40.50.150">
    <property type="entry name" value="Vaccinia Virus protein VP39"/>
    <property type="match status" value="1"/>
</dbReference>
<keyword evidence="11" id="KW-1185">Reference proteome</keyword>
<proteinExistence type="inferred from homology"/>
<sequence length="562" mass="61854">MATRTKAAPTAPSTMKELKDTLWKAADKLRGSMDASQYKDVILGLVFLKYVSDAFEERREQIAAELAAAGMSEEQVAQLIDDVDEYAGRGVFWVPDVARWRYLAENAKGGAAASDGHARSIGQLIDEAMDALMTANPALAGVLPRIYNRDNVDQRRLGELIDLFNSARFTGQGAKRARDLLGEVYEYFLEKFARAEGKRGGEFFTPAGVVRVLVEMLEPTKGRVYDPACGSGGMFVQAEKFLEAHDREGSDISVYGQELNERTWRLAKMNLAIHGLNGNLGPRWGDTFARDLHSDVQADYVMSNPPFNIKDWARNEQDPRWRFGVPPAGNANYAWIQHILSKLAPGGQGAVVMANGSMSSNSGGEGRIRAEIVEADLVSCMVALPTQLFRSTGIPVCVWFFARDKSAGAGGSVDRRGQVLFIDARNLGHMVDRAERALSDDDIARIADTFHAWRGTPSVGRGATKERLETPIAGRVATEESIETTPEYTDVLGFCYSASLDEIKAADYALTPGRYVGAADVEDDGEHVQLKIERLTKELFQQFDESERLAAAVREQLGRVER</sequence>
<dbReference type="RefSeq" id="WP_232499227.1">
    <property type="nucleotide sequence ID" value="NZ_BAAANH010000007.1"/>
</dbReference>
<keyword evidence="5" id="KW-0949">S-adenosyl-L-methionine</keyword>
<dbReference type="PANTHER" id="PTHR42998:SF1">
    <property type="entry name" value="TYPE I RESTRICTION ENZYME HINDI METHYLASE SUBUNIT"/>
    <property type="match status" value="1"/>
</dbReference>